<dbReference type="SUPFAM" id="SSF48371">
    <property type="entry name" value="ARM repeat"/>
    <property type="match status" value="1"/>
</dbReference>
<keyword evidence="10" id="KW-1185">Reference proteome</keyword>
<evidence type="ECO:0000256" key="6">
    <source>
        <dbReference type="ARBA" id="ARBA00045654"/>
    </source>
</evidence>
<dbReference type="InterPro" id="IPR021841">
    <property type="entry name" value="VAC14_Fig4p-bd"/>
</dbReference>
<dbReference type="PANTHER" id="PTHR16023:SF0">
    <property type="entry name" value="PROTEIN VAC14 HOMOLOG"/>
    <property type="match status" value="1"/>
</dbReference>
<dbReference type="AlphaFoldDB" id="A0A2A2L325"/>
<organism evidence="9 10">
    <name type="scientific">Diploscapter pachys</name>
    <dbReference type="NCBI Taxonomy" id="2018661"/>
    <lineage>
        <taxon>Eukaryota</taxon>
        <taxon>Metazoa</taxon>
        <taxon>Ecdysozoa</taxon>
        <taxon>Nematoda</taxon>
        <taxon>Chromadorea</taxon>
        <taxon>Rhabditida</taxon>
        <taxon>Rhabditina</taxon>
        <taxon>Rhabditomorpha</taxon>
        <taxon>Rhabditoidea</taxon>
        <taxon>Rhabditidae</taxon>
        <taxon>Diploscapter</taxon>
    </lineage>
</organism>
<evidence type="ECO:0000259" key="8">
    <source>
        <dbReference type="Pfam" id="PF11916"/>
    </source>
</evidence>
<comment type="subunit">
    <text evidence="7">Forms pentamers. Component of the PI(3,5)P2 regulatory complex/PAS complex, at least composed of PIKFYVE, FIG4 and VAC14. VAC14 nucleates the assembly of the complex and serves as a scaffold by pentamerizing into a star-shaped structure, which can bind a single copy each of PIKFYVE and FIG4 and coordinates their activities. Interacts with NOS1.</text>
</comment>
<comment type="caution">
    <text evidence="9">The sequence shown here is derived from an EMBL/GenBank/DDBJ whole genome shotgun (WGS) entry which is preliminary data.</text>
</comment>
<dbReference type="PANTHER" id="PTHR16023">
    <property type="entry name" value="TAX1 BINDING PROTEIN-RELATED"/>
    <property type="match status" value="1"/>
</dbReference>
<dbReference type="InterPro" id="IPR026825">
    <property type="entry name" value="Vac14"/>
</dbReference>
<evidence type="ECO:0000256" key="3">
    <source>
        <dbReference type="ARBA" id="ARBA00013840"/>
    </source>
</evidence>
<keyword evidence="5" id="KW-0472">Membrane</keyword>
<reference evidence="9 10" key="1">
    <citation type="journal article" date="2017" name="Curr. Biol.">
        <title>Genome architecture and evolution of a unichromosomal asexual nematode.</title>
        <authorList>
            <person name="Fradin H."/>
            <person name="Zegar C."/>
            <person name="Gutwein M."/>
            <person name="Lucas J."/>
            <person name="Kovtun M."/>
            <person name="Corcoran D."/>
            <person name="Baugh L.R."/>
            <person name="Kiontke K."/>
            <person name="Gunsalus K."/>
            <person name="Fitch D.H."/>
            <person name="Piano F."/>
        </authorList>
    </citation>
    <scope>NUCLEOTIDE SEQUENCE [LARGE SCALE GENOMIC DNA]</scope>
    <source>
        <strain evidence="9">PF1309</strain>
    </source>
</reference>
<evidence type="ECO:0000256" key="7">
    <source>
        <dbReference type="ARBA" id="ARBA00047092"/>
    </source>
</evidence>
<evidence type="ECO:0000256" key="5">
    <source>
        <dbReference type="ARBA" id="ARBA00023136"/>
    </source>
</evidence>
<feature type="domain" description="Vacuolar protein 14 C-terminal Fig4-binding" evidence="8">
    <location>
        <begin position="468"/>
        <end position="644"/>
    </location>
</feature>
<proteinExistence type="inferred from homology"/>
<evidence type="ECO:0000256" key="4">
    <source>
        <dbReference type="ARBA" id="ARBA00022737"/>
    </source>
</evidence>
<comment type="subcellular location">
    <subcellularLocation>
        <location evidence="1">Endomembrane system</location>
    </subcellularLocation>
</comment>
<keyword evidence="4" id="KW-0677">Repeat</keyword>
<dbReference type="Proteomes" id="UP000218231">
    <property type="component" value="Unassembled WGS sequence"/>
</dbReference>
<dbReference type="InterPro" id="IPR016024">
    <property type="entry name" value="ARM-type_fold"/>
</dbReference>
<dbReference type="STRING" id="2018661.A0A2A2L325"/>
<dbReference type="EMBL" id="LIAE01007250">
    <property type="protein sequence ID" value="PAV80574.1"/>
    <property type="molecule type" value="Genomic_DNA"/>
</dbReference>
<dbReference type="Gene3D" id="1.25.10.10">
    <property type="entry name" value="Leucine-rich Repeat Variant"/>
    <property type="match status" value="2"/>
</dbReference>
<dbReference type="GO" id="GO:0070772">
    <property type="term" value="C:PAS complex"/>
    <property type="evidence" value="ECO:0007669"/>
    <property type="project" value="InterPro"/>
</dbReference>
<dbReference type="GO" id="GO:0006661">
    <property type="term" value="P:phosphatidylinositol biosynthetic process"/>
    <property type="evidence" value="ECO:0007669"/>
    <property type="project" value="InterPro"/>
</dbReference>
<dbReference type="GO" id="GO:0010008">
    <property type="term" value="C:endosome membrane"/>
    <property type="evidence" value="ECO:0007669"/>
    <property type="project" value="TreeGrafter"/>
</dbReference>
<dbReference type="Pfam" id="PF12755">
    <property type="entry name" value="Vac14_Fab1_bd"/>
    <property type="match status" value="1"/>
</dbReference>
<dbReference type="Pfam" id="PF11916">
    <property type="entry name" value="Vac14_Fig4_bd"/>
    <property type="match status" value="1"/>
</dbReference>
<evidence type="ECO:0000256" key="2">
    <source>
        <dbReference type="ARBA" id="ARBA00010225"/>
    </source>
</evidence>
<evidence type="ECO:0000313" key="10">
    <source>
        <dbReference type="Proteomes" id="UP000218231"/>
    </source>
</evidence>
<comment type="similarity">
    <text evidence="2">Belongs to the VAC14 family.</text>
</comment>
<dbReference type="OrthoDB" id="5574975at2759"/>
<comment type="function">
    <text evidence="6">Scaffold protein component of the PI(3,5)P2 regulatory complex which regulates both the synthesis and turnover of phosphatidylinositol 3,5-bisphosphate (PtdIns(3,5)P2). Pentamerizes into a star-shaped structure and nucleates the assembly of the complex. The pentamer binds a single copy each of PIKFYVE and FIG4 and coordinates both PIKfyve kinase activity and FIG4 phosphatase activity, being required to maintain normal levels of phosphatidylinositol 3-phosphate (PtdIns(3)P) and phosphatidylinositol 5-phosphate (PtdIns(5)P). Plays a role in the biogenesis of endosome carrier vesicles (ECV) / multivesicular bodies (MVB) transport intermediates from early endosomes.</text>
</comment>
<gene>
    <name evidence="9" type="ORF">WR25_19116</name>
</gene>
<evidence type="ECO:0000256" key="1">
    <source>
        <dbReference type="ARBA" id="ARBA00004308"/>
    </source>
</evidence>
<evidence type="ECO:0000313" key="9">
    <source>
        <dbReference type="EMBL" id="PAV80574.1"/>
    </source>
</evidence>
<name>A0A2A2L325_9BILA</name>
<sequence length="699" mass="79140">MVFSAGEGSKMSENQYAPLSPALVKQLTDKLYEKRKAAALEIERQVRDLYASNQLTQLDKLLAVLSELAMAGNPHTRKGGLIGLAAAAIAMGKHASAYARQLLEPALTCFSDTDLRVRYYACESLYNICKICKQGILPHFEQIFDVLWRLSADTDQNVRGGAELLDRLIMDIVVSSDNFDVAHLMSLIREKIYIQVSSNRRFIVSWLNTMLTTPSFSILPYLSEVADGLFKMLGDQQPGVRDVTETVLGQFLAMLRKTPDAISEADKKQLVNVLIAHAHENEPSLSRKLAVIWMDEFVELYKTNFVVYIPSYLTAILPALNNDSLKAKTVNEHLLALVNEKSDVDQQTMDHIIDVLLKHITYEHRDTRLAVLIWIRNLHTAHPAKLFMHMSRIFPVLLTMLSDTSDEVLLLDLQLLSNICQSKSDSYQVDLGSFNLGDDTLKQLDGISPYLIKFTISLLEMFREDPALLNERGVLIIRQLCLLLEPALIYRALCILLEKEANVSFIQGVVSMLHSVLLTATELFILRDRLRELEDKDSISLFECVFRCWCHRPISLLGLCLLSQHYQQAAEIALDLSKVDVTVDILIEIDKLVNLLESPVLAYVRMDMLCAQHQPSLCTVLSALLMLLPQSDAFNTLHKRLQAIPALTTLGDSQQTSKPKLNFKPLFEHFRAALKRRQEEVRRKHREVLMNSIQTMTIN</sequence>
<dbReference type="InterPro" id="IPR011989">
    <property type="entry name" value="ARM-like"/>
</dbReference>
<protein>
    <recommendedName>
        <fullName evidence="3">Protein VAC14 homolog</fullName>
    </recommendedName>
</protein>
<accession>A0A2A2L325</accession>